<dbReference type="GO" id="GO:0005634">
    <property type="term" value="C:nucleus"/>
    <property type="evidence" value="ECO:0007669"/>
    <property type="project" value="TreeGrafter"/>
</dbReference>
<dbReference type="EMBL" id="MU002122">
    <property type="protein sequence ID" value="KAF2789666.1"/>
    <property type="molecule type" value="Genomic_DNA"/>
</dbReference>
<protein>
    <recommendedName>
        <fullName evidence="4">U3-containing 90S pre-ribosomal complex subunit-domain containing protein</fullName>
    </recommendedName>
</protein>
<evidence type="ECO:0000313" key="2">
    <source>
        <dbReference type="EMBL" id="KAF2789666.1"/>
    </source>
</evidence>
<gene>
    <name evidence="2" type="ORF">K505DRAFT_283967</name>
</gene>
<evidence type="ECO:0000313" key="3">
    <source>
        <dbReference type="Proteomes" id="UP000799757"/>
    </source>
</evidence>
<evidence type="ECO:0000256" key="1">
    <source>
        <dbReference type="SAM" id="MobiDB-lite"/>
    </source>
</evidence>
<proteinExistence type="predicted"/>
<dbReference type="Proteomes" id="UP000799757">
    <property type="component" value="Unassembled WGS sequence"/>
</dbReference>
<dbReference type="SUPFAM" id="SSF52540">
    <property type="entry name" value="P-loop containing nucleoside triphosphate hydrolases"/>
    <property type="match status" value="1"/>
</dbReference>
<feature type="region of interest" description="Disordered" evidence="1">
    <location>
        <begin position="1"/>
        <end position="62"/>
    </location>
</feature>
<accession>A0A6A6WZZ0</accession>
<keyword evidence="3" id="KW-1185">Reference proteome</keyword>
<dbReference type="PANTHER" id="PTHR24030:SF0">
    <property type="entry name" value="PROTEIN CMSS1"/>
    <property type="match status" value="1"/>
</dbReference>
<dbReference type="Pfam" id="PF14617">
    <property type="entry name" value="CMS1"/>
    <property type="match status" value="1"/>
</dbReference>
<name>A0A6A6WZZ0_9PLEO</name>
<feature type="compositionally biased region" description="Basic residues" evidence="1">
    <location>
        <begin position="41"/>
        <end position="55"/>
    </location>
</feature>
<dbReference type="InterPro" id="IPR032704">
    <property type="entry name" value="Cms1"/>
</dbReference>
<dbReference type="InterPro" id="IPR027417">
    <property type="entry name" value="P-loop_NTPase"/>
</dbReference>
<dbReference type="AlphaFoldDB" id="A0A6A6WZZ0"/>
<feature type="compositionally biased region" description="Basic and acidic residues" evidence="1">
    <location>
        <begin position="30"/>
        <end position="40"/>
    </location>
</feature>
<dbReference type="OrthoDB" id="1929311at2759"/>
<reference evidence="2" key="1">
    <citation type="journal article" date="2020" name="Stud. Mycol.">
        <title>101 Dothideomycetes genomes: a test case for predicting lifestyles and emergence of pathogens.</title>
        <authorList>
            <person name="Haridas S."/>
            <person name="Albert R."/>
            <person name="Binder M."/>
            <person name="Bloem J."/>
            <person name="Labutti K."/>
            <person name="Salamov A."/>
            <person name="Andreopoulos B."/>
            <person name="Baker S."/>
            <person name="Barry K."/>
            <person name="Bills G."/>
            <person name="Bluhm B."/>
            <person name="Cannon C."/>
            <person name="Castanera R."/>
            <person name="Culley D."/>
            <person name="Daum C."/>
            <person name="Ezra D."/>
            <person name="Gonzalez J."/>
            <person name="Henrissat B."/>
            <person name="Kuo A."/>
            <person name="Liang C."/>
            <person name="Lipzen A."/>
            <person name="Lutzoni F."/>
            <person name="Magnuson J."/>
            <person name="Mondo S."/>
            <person name="Nolan M."/>
            <person name="Ohm R."/>
            <person name="Pangilinan J."/>
            <person name="Park H.-J."/>
            <person name="Ramirez L."/>
            <person name="Alfaro M."/>
            <person name="Sun H."/>
            <person name="Tritt A."/>
            <person name="Yoshinaga Y."/>
            <person name="Zwiers L.-H."/>
            <person name="Turgeon B."/>
            <person name="Goodwin S."/>
            <person name="Spatafora J."/>
            <person name="Crous P."/>
            <person name="Grigoriev I."/>
        </authorList>
    </citation>
    <scope>NUCLEOTIDE SEQUENCE</scope>
    <source>
        <strain evidence="2">CBS 109.77</strain>
    </source>
</reference>
<organism evidence="2 3">
    <name type="scientific">Melanomma pulvis-pyrius CBS 109.77</name>
    <dbReference type="NCBI Taxonomy" id="1314802"/>
    <lineage>
        <taxon>Eukaryota</taxon>
        <taxon>Fungi</taxon>
        <taxon>Dikarya</taxon>
        <taxon>Ascomycota</taxon>
        <taxon>Pezizomycotina</taxon>
        <taxon>Dothideomycetes</taxon>
        <taxon>Pleosporomycetidae</taxon>
        <taxon>Pleosporales</taxon>
        <taxon>Melanommataceae</taxon>
        <taxon>Melanomma</taxon>
    </lineage>
</organism>
<evidence type="ECO:0008006" key="4">
    <source>
        <dbReference type="Google" id="ProtNLM"/>
    </source>
</evidence>
<dbReference type="GO" id="GO:0030686">
    <property type="term" value="C:90S preribosome"/>
    <property type="evidence" value="ECO:0007669"/>
    <property type="project" value="TreeGrafter"/>
</dbReference>
<sequence length="279" mass="31218">MSDSESEGGVPLIEAIFDPTADTKKRKRGHEVDGTQDPKKAAKKAKRKENKKQKKKDINEDDLDQELGVNHAFERMDSQLLADYINSRTRLYGKDLSTVELDEQFIPTRSIQDSSSWTKPRTAENLAAFLKKKSGNKLHPTDAKPTGAPHTLVVTASGIRAADVFRALKTGLPKQGIQNPNVAKLFAKHMKVAEQVTFLKKNKIDFGVGTPERLTALLDQNALSTTNLKRIVVDVSYIDQKKRGILDMKELHESLIGLLLRKEFVGDEDEDGSDLFLFY</sequence>
<dbReference type="Gene3D" id="3.40.50.300">
    <property type="entry name" value="P-loop containing nucleotide triphosphate hydrolases"/>
    <property type="match status" value="1"/>
</dbReference>
<dbReference type="PANTHER" id="PTHR24030">
    <property type="entry name" value="PROTEIN CMSS1"/>
    <property type="match status" value="1"/>
</dbReference>